<name>A0A1R0H963_9FUNG</name>
<protein>
    <submittedName>
        <fullName evidence="1">Uncharacterized protein</fullName>
    </submittedName>
</protein>
<proteinExistence type="predicted"/>
<comment type="caution">
    <text evidence="1">The sequence shown here is derived from an EMBL/GenBank/DDBJ whole genome shotgun (WGS) entry which is preliminary data.</text>
</comment>
<sequence>MPAPRVYIT</sequence>
<reference evidence="1 2" key="1">
    <citation type="journal article" date="2016" name="Mol. Biol. Evol.">
        <title>Genome-Wide Survey of Gut Fungi (Harpellales) Reveals the First Horizontally Transferred Ubiquitin Gene from a Mosquito Host.</title>
        <authorList>
            <person name="Wang Y."/>
            <person name="White M.M."/>
            <person name="Kvist S."/>
            <person name="Moncalvo J.M."/>
        </authorList>
    </citation>
    <scope>NUCLEOTIDE SEQUENCE [LARGE SCALE GENOMIC DNA]</scope>
    <source>
        <strain evidence="1 2">ALG-7-W6</strain>
    </source>
</reference>
<dbReference type="Proteomes" id="UP000187455">
    <property type="component" value="Unassembled WGS sequence"/>
</dbReference>
<feature type="non-terminal residue" evidence="1">
    <location>
        <position position="9"/>
    </location>
</feature>
<gene>
    <name evidence="1" type="ORF">AYI68_g163</name>
</gene>
<accession>A0A1R0H963</accession>
<organism evidence="1 2">
    <name type="scientific">Smittium mucronatum</name>
    <dbReference type="NCBI Taxonomy" id="133383"/>
    <lineage>
        <taxon>Eukaryota</taxon>
        <taxon>Fungi</taxon>
        <taxon>Fungi incertae sedis</taxon>
        <taxon>Zoopagomycota</taxon>
        <taxon>Kickxellomycotina</taxon>
        <taxon>Harpellomycetes</taxon>
        <taxon>Harpellales</taxon>
        <taxon>Legeriomycetaceae</taxon>
        <taxon>Smittium</taxon>
    </lineage>
</organism>
<keyword evidence="2" id="KW-1185">Reference proteome</keyword>
<evidence type="ECO:0000313" key="1">
    <source>
        <dbReference type="EMBL" id="OLY85628.1"/>
    </source>
</evidence>
<dbReference type="EMBL" id="LSSL01000052">
    <property type="protein sequence ID" value="OLY85628.1"/>
    <property type="molecule type" value="Genomic_DNA"/>
</dbReference>
<evidence type="ECO:0000313" key="2">
    <source>
        <dbReference type="Proteomes" id="UP000187455"/>
    </source>
</evidence>